<dbReference type="Gene3D" id="3.90.226.10">
    <property type="entry name" value="2-enoyl-CoA Hydratase, Chain A, domain 1"/>
    <property type="match status" value="1"/>
</dbReference>
<dbReference type="PROSITE" id="PS51257">
    <property type="entry name" value="PROKAR_LIPOPROTEIN"/>
    <property type="match status" value="1"/>
</dbReference>
<dbReference type="PANTHER" id="PTHR32060">
    <property type="entry name" value="TAIL-SPECIFIC PROTEASE"/>
    <property type="match status" value="1"/>
</dbReference>
<name>A0ABX6TJX2_9SPHI</name>
<dbReference type="InterPro" id="IPR029045">
    <property type="entry name" value="ClpP/crotonase-like_dom_sf"/>
</dbReference>
<reference evidence="2 3" key="1">
    <citation type="submission" date="2020-09" db="EMBL/GenBank/DDBJ databases">
        <title>Pedobacter sp. SW-16 isolated from soil near Yeocheon.</title>
        <authorList>
            <person name="Im H.S."/>
            <person name="Joung Y."/>
            <person name="Lee S.-S."/>
        </authorList>
    </citation>
    <scope>NUCLEOTIDE SEQUENCE [LARGE SCALE GENOMIC DNA]</scope>
    <source>
        <strain evidence="2 3">SW-16</strain>
    </source>
</reference>
<organism evidence="2 3">
    <name type="scientific">Pedobacter riviphilus</name>
    <dbReference type="NCBI Taxonomy" id="2766984"/>
    <lineage>
        <taxon>Bacteria</taxon>
        <taxon>Pseudomonadati</taxon>
        <taxon>Bacteroidota</taxon>
        <taxon>Sphingobacteriia</taxon>
        <taxon>Sphingobacteriales</taxon>
        <taxon>Sphingobacteriaceae</taxon>
        <taxon>Pedobacter</taxon>
    </lineage>
</organism>
<protein>
    <recommendedName>
        <fullName evidence="1">Tail specific protease domain-containing protein</fullName>
    </recommendedName>
</protein>
<dbReference type="RefSeq" id="WP_190327731.1">
    <property type="nucleotide sequence ID" value="NZ_CP061171.1"/>
</dbReference>
<evidence type="ECO:0000313" key="2">
    <source>
        <dbReference type="EMBL" id="QNR85225.1"/>
    </source>
</evidence>
<dbReference type="Pfam" id="PF03572">
    <property type="entry name" value="Peptidase_S41"/>
    <property type="match status" value="1"/>
</dbReference>
<dbReference type="PANTHER" id="PTHR32060:SF22">
    <property type="entry name" value="CARBOXYL-TERMINAL-PROCESSING PEPTIDASE 3, CHLOROPLASTIC"/>
    <property type="match status" value="1"/>
</dbReference>
<gene>
    <name evidence="2" type="ORF">H9N25_01615</name>
</gene>
<dbReference type="InterPro" id="IPR005151">
    <property type="entry name" value="Tail-specific_protease"/>
</dbReference>
<sequence>MKTHIVKIFVFFLMAFAFGCGGSTSNKRSNIVIETSGKNMLSVKSMHDDLSVLWSAIKELHPGYGFYTSPADLQKAYDSTYASIKSPLTESQFIDQIYPFMCELRCGHTQLKHAEGYKPSINDTASHLPFKVLVRNHHAWITAHQTAELHTGDEIMNINGIPVSAIINRGYGLYCGDGYGETFKELFLSEYDGFEDACNKCYHWKGPYQIKLHTVNGGIKNINVKPAESGAVTTDLTLKPVDNFANWTVVKGISDARLRFFNSSSTAWFSATPFAYADTLVYKKAFAAIKQKGIKNLILDLRHNTGGDIRVATQLLSYLADGPFNVVKEVKSRVSDLANNRFAKYFDSTITQGFIQGYKTSSKTGDWYRIEATPAFGQIYGPFQLAKKDHFNGKLLVLIDGATFSSGALLTAALKAQRKGIKFIGRETAGAEEGCNGVTLQHLTLPNTKIVVDFPWMRVISMAKNPVKGRGIMPDYVVNYKPEDVVRNNDVDLRKAMSLVR</sequence>
<dbReference type="Proteomes" id="UP000516439">
    <property type="component" value="Chromosome"/>
</dbReference>
<proteinExistence type="predicted"/>
<evidence type="ECO:0000259" key="1">
    <source>
        <dbReference type="Pfam" id="PF03572"/>
    </source>
</evidence>
<keyword evidence="3" id="KW-1185">Reference proteome</keyword>
<accession>A0ABX6TJX2</accession>
<dbReference type="SUPFAM" id="SSF52096">
    <property type="entry name" value="ClpP/crotonase"/>
    <property type="match status" value="1"/>
</dbReference>
<evidence type="ECO:0000313" key="3">
    <source>
        <dbReference type="Proteomes" id="UP000516439"/>
    </source>
</evidence>
<dbReference type="EMBL" id="CP061171">
    <property type="protein sequence ID" value="QNR85225.1"/>
    <property type="molecule type" value="Genomic_DNA"/>
</dbReference>
<feature type="domain" description="Tail specific protease" evidence="1">
    <location>
        <begin position="282"/>
        <end position="478"/>
    </location>
</feature>